<dbReference type="PATRIC" id="fig|1196324.3.peg.2585"/>
<name>I8UE08_9BACL</name>
<dbReference type="Gene3D" id="3.40.50.720">
    <property type="entry name" value="NAD(P)-binding Rossmann-like Domain"/>
    <property type="match status" value="1"/>
</dbReference>
<proteinExistence type="inferred from homology"/>
<dbReference type="InterPro" id="IPR020904">
    <property type="entry name" value="Sc_DH/Rdtase_CS"/>
</dbReference>
<evidence type="ECO:0000313" key="4">
    <source>
        <dbReference type="Proteomes" id="UP000004080"/>
    </source>
</evidence>
<dbReference type="PRINTS" id="PR00080">
    <property type="entry name" value="SDRFAMILY"/>
</dbReference>
<dbReference type="EC" id="1.1.1.100" evidence="3"/>
<dbReference type="GO" id="GO:0004316">
    <property type="term" value="F:3-oxoacyl-[acyl-carrier-protein] reductase (NADPH) activity"/>
    <property type="evidence" value="ECO:0007669"/>
    <property type="project" value="UniProtKB-EC"/>
</dbReference>
<dbReference type="STRING" id="1196324.A374_12635"/>
<organism evidence="3 4">
    <name type="scientific">Fictibacillus macauensis ZFHKF-1</name>
    <dbReference type="NCBI Taxonomy" id="1196324"/>
    <lineage>
        <taxon>Bacteria</taxon>
        <taxon>Bacillati</taxon>
        <taxon>Bacillota</taxon>
        <taxon>Bacilli</taxon>
        <taxon>Bacillales</taxon>
        <taxon>Fictibacillaceae</taxon>
        <taxon>Fictibacillus</taxon>
    </lineage>
</organism>
<dbReference type="SUPFAM" id="SSF51735">
    <property type="entry name" value="NAD(P)-binding Rossmann-fold domains"/>
    <property type="match status" value="1"/>
</dbReference>
<comment type="similarity">
    <text evidence="1">Belongs to the short-chain dehydrogenases/reductases (SDR) family.</text>
</comment>
<dbReference type="PRINTS" id="PR00081">
    <property type="entry name" value="GDHRDH"/>
</dbReference>
<comment type="caution">
    <text evidence="3">The sequence shown here is derived from an EMBL/GenBank/DDBJ whole genome shotgun (WGS) entry which is preliminary data.</text>
</comment>
<dbReference type="NCBIfam" id="NF047420">
    <property type="entry name" value="EF_P_mod_YmfI"/>
    <property type="match status" value="1"/>
</dbReference>
<dbReference type="RefSeq" id="WP_007202605.1">
    <property type="nucleotide sequence ID" value="NZ_AKKV01000027.1"/>
</dbReference>
<dbReference type="GO" id="GO:0032787">
    <property type="term" value="P:monocarboxylic acid metabolic process"/>
    <property type="evidence" value="ECO:0007669"/>
    <property type="project" value="UniProtKB-ARBA"/>
</dbReference>
<keyword evidence="2 3" id="KW-0560">Oxidoreductase</keyword>
<accession>I8UE08</accession>
<dbReference type="InterPro" id="IPR036291">
    <property type="entry name" value="NAD(P)-bd_dom_sf"/>
</dbReference>
<dbReference type="EMBL" id="AKKV01000027">
    <property type="protein sequence ID" value="EIT85145.1"/>
    <property type="molecule type" value="Genomic_DNA"/>
</dbReference>
<sequence>MKWVLVTGASGGIGESLCRTLAAAGYNLVMHGHTQVDALQELKKELLALHAIEMEVVAADFSSLKGVSDLVNALYMPIDAIIHNSGIAHYGLLPDMSDDEVNKILHVNLLSPMLLTKQLLPAMIKKKAGTILFISSIWGERGASCEVVYSTTKGGINTFVKSLAKEVGPSNIRVNAIAPGAVATKMMADFTDEELQQLAQDIPMGRLAQPDEISSIALFLLSQHSSYINGHILDANGGW</sequence>
<reference evidence="3 4" key="1">
    <citation type="journal article" date="2012" name="J. Bacteriol.">
        <title>Genome of Bacillus macauensis ZFHKF-1, a Long-Chain-Forming Bacterium.</title>
        <authorList>
            <person name="Cai L."/>
            <person name="Zhang T."/>
        </authorList>
    </citation>
    <scope>NUCLEOTIDE SEQUENCE [LARGE SCALE GENOMIC DNA]</scope>
    <source>
        <strain evidence="3 4">ZFHKF-1</strain>
    </source>
</reference>
<dbReference type="CDD" id="cd05233">
    <property type="entry name" value="SDR_c"/>
    <property type="match status" value="1"/>
</dbReference>
<dbReference type="PROSITE" id="PS00061">
    <property type="entry name" value="ADH_SHORT"/>
    <property type="match status" value="1"/>
</dbReference>
<dbReference type="FunFam" id="3.40.50.720:FF:000173">
    <property type="entry name" value="3-oxoacyl-[acyl-carrier protein] reductase"/>
    <property type="match status" value="1"/>
</dbReference>
<dbReference type="AlphaFoldDB" id="I8UE08"/>
<evidence type="ECO:0000313" key="3">
    <source>
        <dbReference type="EMBL" id="EIT85145.1"/>
    </source>
</evidence>
<evidence type="ECO:0000256" key="2">
    <source>
        <dbReference type="ARBA" id="ARBA00023002"/>
    </source>
</evidence>
<dbReference type="PANTHER" id="PTHR42879">
    <property type="entry name" value="3-OXOACYL-(ACYL-CARRIER-PROTEIN) REDUCTASE"/>
    <property type="match status" value="1"/>
</dbReference>
<dbReference type="OrthoDB" id="9803333at2"/>
<dbReference type="InterPro" id="IPR002347">
    <property type="entry name" value="SDR_fam"/>
</dbReference>
<dbReference type="InterPro" id="IPR050259">
    <property type="entry name" value="SDR"/>
</dbReference>
<dbReference type="Pfam" id="PF13561">
    <property type="entry name" value="adh_short_C2"/>
    <property type="match status" value="1"/>
</dbReference>
<dbReference type="PANTHER" id="PTHR42879:SF2">
    <property type="entry name" value="3-OXOACYL-[ACYL-CARRIER-PROTEIN] REDUCTASE FABG"/>
    <property type="match status" value="1"/>
</dbReference>
<dbReference type="eggNOG" id="COG0300">
    <property type="taxonomic scope" value="Bacteria"/>
</dbReference>
<keyword evidence="4" id="KW-1185">Reference proteome</keyword>
<evidence type="ECO:0000256" key="1">
    <source>
        <dbReference type="ARBA" id="ARBA00006484"/>
    </source>
</evidence>
<gene>
    <name evidence="3" type="primary">fabG</name>
    <name evidence="3" type="ORF">A374_12635</name>
</gene>
<dbReference type="Proteomes" id="UP000004080">
    <property type="component" value="Unassembled WGS sequence"/>
</dbReference>
<protein>
    <submittedName>
        <fullName evidence="3">3-ketoacyl-(Acyl-carrier-protein) reductase</fullName>
        <ecNumber evidence="3">1.1.1.100</ecNumber>
    </submittedName>
</protein>